<keyword evidence="2" id="KW-1185">Reference proteome</keyword>
<sequence length="119" mass="13476">MASPELLYRTLSVNAKVPRATVPPQKYSSPRTCYRLAACVPHELDTVKVLNEPMPRGNPASQNLLSLVRSQSDVQQFIIILITHHGILLDVWLNSLSTQSDHMCKHGKVQIYPRLKYKI</sequence>
<dbReference type="Proteomes" id="UP001060085">
    <property type="component" value="Linkage Group LG03"/>
</dbReference>
<evidence type="ECO:0000313" key="2">
    <source>
        <dbReference type="Proteomes" id="UP001060085"/>
    </source>
</evidence>
<organism evidence="1 2">
    <name type="scientific">Catharanthus roseus</name>
    <name type="common">Madagascar periwinkle</name>
    <name type="synonym">Vinca rosea</name>
    <dbReference type="NCBI Taxonomy" id="4058"/>
    <lineage>
        <taxon>Eukaryota</taxon>
        <taxon>Viridiplantae</taxon>
        <taxon>Streptophyta</taxon>
        <taxon>Embryophyta</taxon>
        <taxon>Tracheophyta</taxon>
        <taxon>Spermatophyta</taxon>
        <taxon>Magnoliopsida</taxon>
        <taxon>eudicotyledons</taxon>
        <taxon>Gunneridae</taxon>
        <taxon>Pentapetalae</taxon>
        <taxon>asterids</taxon>
        <taxon>lamiids</taxon>
        <taxon>Gentianales</taxon>
        <taxon>Apocynaceae</taxon>
        <taxon>Rauvolfioideae</taxon>
        <taxon>Vinceae</taxon>
        <taxon>Catharanthinae</taxon>
        <taxon>Catharanthus</taxon>
    </lineage>
</organism>
<name>A0ACC0BNA6_CATRO</name>
<gene>
    <name evidence="1" type="ORF">M9H77_14525</name>
</gene>
<accession>A0ACC0BNA6</accession>
<proteinExistence type="predicted"/>
<protein>
    <submittedName>
        <fullName evidence="1">Uncharacterized protein</fullName>
    </submittedName>
</protein>
<comment type="caution">
    <text evidence="1">The sequence shown here is derived from an EMBL/GenBank/DDBJ whole genome shotgun (WGS) entry which is preliminary data.</text>
</comment>
<reference evidence="2" key="1">
    <citation type="journal article" date="2023" name="Nat. Plants">
        <title>Single-cell RNA sequencing provides a high-resolution roadmap for understanding the multicellular compartmentation of specialized metabolism.</title>
        <authorList>
            <person name="Sun S."/>
            <person name="Shen X."/>
            <person name="Li Y."/>
            <person name="Li Y."/>
            <person name="Wang S."/>
            <person name="Li R."/>
            <person name="Zhang H."/>
            <person name="Shen G."/>
            <person name="Guo B."/>
            <person name="Wei J."/>
            <person name="Xu J."/>
            <person name="St-Pierre B."/>
            <person name="Chen S."/>
            <person name="Sun C."/>
        </authorList>
    </citation>
    <scope>NUCLEOTIDE SEQUENCE [LARGE SCALE GENOMIC DNA]</scope>
</reference>
<evidence type="ECO:0000313" key="1">
    <source>
        <dbReference type="EMBL" id="KAI5674161.1"/>
    </source>
</evidence>
<dbReference type="EMBL" id="CM044703">
    <property type="protein sequence ID" value="KAI5674161.1"/>
    <property type="molecule type" value="Genomic_DNA"/>
</dbReference>